<accession>A0A9X0A2E8</accession>
<feature type="transmembrane region" description="Helical" evidence="8">
    <location>
        <begin position="336"/>
        <end position="355"/>
    </location>
</feature>
<evidence type="ECO:0000256" key="4">
    <source>
        <dbReference type="ARBA" id="ARBA00022989"/>
    </source>
</evidence>
<protein>
    <recommendedName>
        <fullName evidence="9">Ion transport domain-containing protein</fullName>
    </recommendedName>
</protein>
<dbReference type="AlphaFoldDB" id="A0A9X0A2E8"/>
<keyword evidence="11" id="KW-1185">Reference proteome</keyword>
<sequence length="665" mass="76348">MSEVPNAGEGYEDVMSRARDFLRSRVTRLQEGAEDVVINFRKFWHARDENPNGEQISIDTDNDCPDGVTEISEAEINIRYISENITDVSVDKIEDAVTAKNLCLCQNPITTAFEISTKLRELALNRDESAVLLNTLAEQVEDFSVTLMDQVNTTEEISIDHEQTEHNTDTYASLLDGITESAVQFSQKKFISHPLAYRLLNQMWNYGLPSQCLPGKKLRFLLYIFTILDTILTPVLFPVIIYAFYKDQTDYPRKRKKRFLRDMYLDYLATPFVIFLKDKLSQVVFIALHVRMCVLASSVAPRTEEYLILVFYIGSLMSEFQQYYTSQSRVYLRNMWNYVDVITLSLHAFIFVLRITSITRGGDSYHNRLLEVVNYLYGINTLLLVMRFSSILEVNKTVGPLQLALFRMCIDLVIILVQFAFVIVAFSVAITMIYTAEMSYLTPTSELEKNGTRFKSFCAKGTSACILKASTRLIWSVFGLTNQETMESHDKLSTAVVGVLYVMFLILSVIMLVNMLVALLTNTYNKVETNADVEWKFSRAVVADEYRRFHPIVVPLNVISVPICHCYIKMYGDNRAKKAQERRLIYQKFYNEVLFPTITKRYLDKHGDSFPISLDAKVDLLQKGMQKIMEKLDVILSGQQGNQAQKSLQNSGNRQEEWMSYHSAV</sequence>
<name>A0A9X0A2E8_9CNID</name>
<keyword evidence="4 8" id="KW-1133">Transmembrane helix</keyword>
<evidence type="ECO:0000256" key="3">
    <source>
        <dbReference type="ARBA" id="ARBA00022692"/>
    </source>
</evidence>
<organism evidence="10 11">
    <name type="scientific">Desmophyllum pertusum</name>
    <dbReference type="NCBI Taxonomy" id="174260"/>
    <lineage>
        <taxon>Eukaryota</taxon>
        <taxon>Metazoa</taxon>
        <taxon>Cnidaria</taxon>
        <taxon>Anthozoa</taxon>
        <taxon>Hexacorallia</taxon>
        <taxon>Scleractinia</taxon>
        <taxon>Caryophylliina</taxon>
        <taxon>Caryophylliidae</taxon>
        <taxon>Desmophyllum</taxon>
    </lineage>
</organism>
<feature type="transmembrane region" description="Helical" evidence="8">
    <location>
        <begin position="495"/>
        <end position="520"/>
    </location>
</feature>
<dbReference type="Pfam" id="PF00520">
    <property type="entry name" value="Ion_trans"/>
    <property type="match status" value="1"/>
</dbReference>
<dbReference type="InterPro" id="IPR002153">
    <property type="entry name" value="TRPC_channel"/>
</dbReference>
<evidence type="ECO:0000259" key="9">
    <source>
        <dbReference type="Pfam" id="PF00520"/>
    </source>
</evidence>
<dbReference type="PANTHER" id="PTHR10117:SF54">
    <property type="entry name" value="TRANSIENT RECEPTOR POTENTIAL-GAMMA PROTEIN"/>
    <property type="match status" value="1"/>
</dbReference>
<feature type="transmembrane region" description="Helical" evidence="8">
    <location>
        <begin position="375"/>
        <end position="392"/>
    </location>
</feature>
<evidence type="ECO:0000256" key="7">
    <source>
        <dbReference type="ARBA" id="ARBA00023303"/>
    </source>
</evidence>
<feature type="transmembrane region" description="Helical" evidence="8">
    <location>
        <begin position="412"/>
        <end position="434"/>
    </location>
</feature>
<proteinExistence type="predicted"/>
<evidence type="ECO:0000313" key="10">
    <source>
        <dbReference type="EMBL" id="KAJ7391688.1"/>
    </source>
</evidence>
<comment type="subcellular location">
    <subcellularLocation>
        <location evidence="1">Membrane</location>
        <topology evidence="1">Multi-pass membrane protein</topology>
    </subcellularLocation>
</comment>
<keyword evidence="2" id="KW-0813">Transport</keyword>
<dbReference type="EMBL" id="MU825405">
    <property type="protein sequence ID" value="KAJ7391688.1"/>
    <property type="molecule type" value="Genomic_DNA"/>
</dbReference>
<dbReference type="GO" id="GO:0070679">
    <property type="term" value="F:inositol 1,4,5 trisphosphate binding"/>
    <property type="evidence" value="ECO:0007669"/>
    <property type="project" value="TreeGrafter"/>
</dbReference>
<evidence type="ECO:0000256" key="5">
    <source>
        <dbReference type="ARBA" id="ARBA00023065"/>
    </source>
</evidence>
<dbReference type="GO" id="GO:0034703">
    <property type="term" value="C:cation channel complex"/>
    <property type="evidence" value="ECO:0007669"/>
    <property type="project" value="TreeGrafter"/>
</dbReference>
<evidence type="ECO:0000256" key="6">
    <source>
        <dbReference type="ARBA" id="ARBA00023136"/>
    </source>
</evidence>
<feature type="domain" description="Ion transport" evidence="9">
    <location>
        <begin position="290"/>
        <end position="530"/>
    </location>
</feature>
<keyword evidence="7" id="KW-0407">Ion channel</keyword>
<dbReference type="PRINTS" id="PR01097">
    <property type="entry name" value="TRNSRECEPTRP"/>
</dbReference>
<evidence type="ECO:0000256" key="2">
    <source>
        <dbReference type="ARBA" id="ARBA00022448"/>
    </source>
</evidence>
<dbReference type="OrthoDB" id="5962494at2759"/>
<evidence type="ECO:0000256" key="1">
    <source>
        <dbReference type="ARBA" id="ARBA00004141"/>
    </source>
</evidence>
<dbReference type="PANTHER" id="PTHR10117">
    <property type="entry name" value="TRANSIENT RECEPTOR POTENTIAL CHANNEL"/>
    <property type="match status" value="1"/>
</dbReference>
<evidence type="ECO:0000256" key="8">
    <source>
        <dbReference type="SAM" id="Phobius"/>
    </source>
</evidence>
<keyword evidence="5" id="KW-0406">Ion transport</keyword>
<keyword evidence="6 8" id="KW-0472">Membrane</keyword>
<dbReference type="GO" id="GO:0051480">
    <property type="term" value="P:regulation of cytosolic calcium ion concentration"/>
    <property type="evidence" value="ECO:0007669"/>
    <property type="project" value="TreeGrafter"/>
</dbReference>
<comment type="caution">
    <text evidence="10">The sequence shown here is derived from an EMBL/GenBank/DDBJ whole genome shotgun (WGS) entry which is preliminary data.</text>
</comment>
<evidence type="ECO:0000313" key="11">
    <source>
        <dbReference type="Proteomes" id="UP001163046"/>
    </source>
</evidence>
<dbReference type="InterPro" id="IPR005821">
    <property type="entry name" value="Ion_trans_dom"/>
</dbReference>
<gene>
    <name evidence="10" type="ORF">OS493_017385</name>
</gene>
<dbReference type="Proteomes" id="UP001163046">
    <property type="component" value="Unassembled WGS sequence"/>
</dbReference>
<keyword evidence="3 8" id="KW-0812">Transmembrane</keyword>
<reference evidence="10" key="1">
    <citation type="submission" date="2023-01" db="EMBL/GenBank/DDBJ databases">
        <title>Genome assembly of the deep-sea coral Lophelia pertusa.</title>
        <authorList>
            <person name="Herrera S."/>
            <person name="Cordes E."/>
        </authorList>
    </citation>
    <scope>NUCLEOTIDE SEQUENCE</scope>
    <source>
        <strain evidence="10">USNM1676648</strain>
        <tissue evidence="10">Polyp</tissue>
    </source>
</reference>
<feature type="transmembrane region" description="Helical" evidence="8">
    <location>
        <begin position="220"/>
        <end position="245"/>
    </location>
</feature>
<dbReference type="GO" id="GO:0015279">
    <property type="term" value="F:store-operated calcium channel activity"/>
    <property type="evidence" value="ECO:0007669"/>
    <property type="project" value="TreeGrafter"/>
</dbReference>
<dbReference type="GO" id="GO:0005886">
    <property type="term" value="C:plasma membrane"/>
    <property type="evidence" value="ECO:0007669"/>
    <property type="project" value="TreeGrafter"/>
</dbReference>